<organism evidence="7 8">
    <name type="scientific">Dyadobacter chenwenxiniae</name>
    <dbReference type="NCBI Taxonomy" id="2906456"/>
    <lineage>
        <taxon>Bacteria</taxon>
        <taxon>Pseudomonadati</taxon>
        <taxon>Bacteroidota</taxon>
        <taxon>Cytophagia</taxon>
        <taxon>Cytophagales</taxon>
        <taxon>Spirosomataceae</taxon>
        <taxon>Dyadobacter</taxon>
    </lineage>
</organism>
<keyword evidence="8" id="KW-1185">Reference proteome</keyword>
<reference evidence="7" key="1">
    <citation type="submission" date="2021-12" db="EMBL/GenBank/DDBJ databases">
        <title>Novel species in genus Dyadobacter.</title>
        <authorList>
            <person name="Ma C."/>
        </authorList>
    </citation>
    <scope>NUCLEOTIDE SEQUENCE</scope>
    <source>
        <strain evidence="7">LJ419</strain>
    </source>
</reference>
<dbReference type="Gene3D" id="1.10.1740.10">
    <property type="match status" value="1"/>
</dbReference>
<comment type="similarity">
    <text evidence="1">Belongs to the sigma-70 factor family. ECF subfamily.</text>
</comment>
<evidence type="ECO:0000259" key="5">
    <source>
        <dbReference type="Pfam" id="PF04542"/>
    </source>
</evidence>
<dbReference type="GO" id="GO:0006352">
    <property type="term" value="P:DNA-templated transcription initiation"/>
    <property type="evidence" value="ECO:0007669"/>
    <property type="project" value="InterPro"/>
</dbReference>
<dbReference type="NCBIfam" id="TIGR02985">
    <property type="entry name" value="Sig70_bacteroi1"/>
    <property type="match status" value="1"/>
</dbReference>
<dbReference type="SUPFAM" id="SSF88946">
    <property type="entry name" value="Sigma2 domain of RNA polymerase sigma factors"/>
    <property type="match status" value="1"/>
</dbReference>
<dbReference type="Proteomes" id="UP001139000">
    <property type="component" value="Unassembled WGS sequence"/>
</dbReference>
<evidence type="ECO:0000256" key="3">
    <source>
        <dbReference type="ARBA" id="ARBA00023082"/>
    </source>
</evidence>
<sequence>MKIEALDNEVGLLNEISAGSETAFATLFHWYRDKVYAIAFRITKSNFMAEEVVQDIFLKLWVKREELAEIAAFEDYLFIITRNQVFSALKKIARQQQLVLDLKAELPSFENSTYERIDGKELEEILHQAVELLPAQQKQIYLMSKEQELKRDEIAKVLRISSETVKTHLARALRHIRAYSKLRLDVTISLLLLFLIKI</sequence>
<evidence type="ECO:0000259" key="6">
    <source>
        <dbReference type="Pfam" id="PF08281"/>
    </source>
</evidence>
<dbReference type="InterPro" id="IPR013325">
    <property type="entry name" value="RNA_pol_sigma_r2"/>
</dbReference>
<evidence type="ECO:0000256" key="1">
    <source>
        <dbReference type="ARBA" id="ARBA00010641"/>
    </source>
</evidence>
<dbReference type="GO" id="GO:0003677">
    <property type="term" value="F:DNA binding"/>
    <property type="evidence" value="ECO:0007669"/>
    <property type="project" value="InterPro"/>
</dbReference>
<dbReference type="SUPFAM" id="SSF88659">
    <property type="entry name" value="Sigma3 and sigma4 domains of RNA polymerase sigma factors"/>
    <property type="match status" value="1"/>
</dbReference>
<proteinExistence type="inferred from homology"/>
<dbReference type="NCBIfam" id="TIGR02937">
    <property type="entry name" value="sigma70-ECF"/>
    <property type="match status" value="1"/>
</dbReference>
<feature type="domain" description="RNA polymerase sigma factor 70 region 4 type 2" evidence="6">
    <location>
        <begin position="124"/>
        <end position="176"/>
    </location>
</feature>
<dbReference type="InterPro" id="IPR036388">
    <property type="entry name" value="WH-like_DNA-bd_sf"/>
</dbReference>
<dbReference type="Gene3D" id="1.10.10.10">
    <property type="entry name" value="Winged helix-like DNA-binding domain superfamily/Winged helix DNA-binding domain"/>
    <property type="match status" value="1"/>
</dbReference>
<dbReference type="CDD" id="cd06171">
    <property type="entry name" value="Sigma70_r4"/>
    <property type="match status" value="1"/>
</dbReference>
<dbReference type="Pfam" id="PF08281">
    <property type="entry name" value="Sigma70_r4_2"/>
    <property type="match status" value="1"/>
</dbReference>
<dbReference type="InterPro" id="IPR014284">
    <property type="entry name" value="RNA_pol_sigma-70_dom"/>
</dbReference>
<dbReference type="InterPro" id="IPR013249">
    <property type="entry name" value="RNA_pol_sigma70_r4_t2"/>
</dbReference>
<dbReference type="InterPro" id="IPR007627">
    <property type="entry name" value="RNA_pol_sigma70_r2"/>
</dbReference>
<evidence type="ECO:0000313" key="8">
    <source>
        <dbReference type="Proteomes" id="UP001139000"/>
    </source>
</evidence>
<dbReference type="PANTHER" id="PTHR43133">
    <property type="entry name" value="RNA POLYMERASE ECF-TYPE SIGMA FACTO"/>
    <property type="match status" value="1"/>
</dbReference>
<dbReference type="GO" id="GO:0016987">
    <property type="term" value="F:sigma factor activity"/>
    <property type="evidence" value="ECO:0007669"/>
    <property type="project" value="UniProtKB-KW"/>
</dbReference>
<accession>A0A9X1PGT8</accession>
<comment type="caution">
    <text evidence="7">The sequence shown here is derived from an EMBL/GenBank/DDBJ whole genome shotgun (WGS) entry which is preliminary data.</text>
</comment>
<keyword evidence="3" id="KW-0731">Sigma factor</keyword>
<evidence type="ECO:0000313" key="7">
    <source>
        <dbReference type="EMBL" id="MCF0060473.1"/>
    </source>
</evidence>
<dbReference type="RefSeq" id="WP_234653240.1">
    <property type="nucleotide sequence ID" value="NZ_CP094997.1"/>
</dbReference>
<dbReference type="InterPro" id="IPR014327">
    <property type="entry name" value="RNA_pol_sigma70_bacteroid"/>
</dbReference>
<dbReference type="PANTHER" id="PTHR43133:SF46">
    <property type="entry name" value="RNA POLYMERASE SIGMA-70 FACTOR ECF SUBFAMILY"/>
    <property type="match status" value="1"/>
</dbReference>
<protein>
    <submittedName>
        <fullName evidence="7">RNA polymerase sigma-70 factor</fullName>
    </submittedName>
</protein>
<keyword evidence="4" id="KW-0804">Transcription</keyword>
<dbReference type="InterPro" id="IPR013324">
    <property type="entry name" value="RNA_pol_sigma_r3/r4-like"/>
</dbReference>
<name>A0A9X1PGT8_9BACT</name>
<keyword evidence="2" id="KW-0805">Transcription regulation</keyword>
<gene>
    <name evidence="7" type="ORF">LXM26_03145</name>
</gene>
<dbReference type="AlphaFoldDB" id="A0A9X1PGT8"/>
<dbReference type="Pfam" id="PF04542">
    <property type="entry name" value="Sigma70_r2"/>
    <property type="match status" value="1"/>
</dbReference>
<dbReference type="EMBL" id="JAJTTC010000001">
    <property type="protein sequence ID" value="MCF0060473.1"/>
    <property type="molecule type" value="Genomic_DNA"/>
</dbReference>
<feature type="domain" description="RNA polymerase sigma-70 region 2" evidence="5">
    <location>
        <begin position="28"/>
        <end position="94"/>
    </location>
</feature>
<evidence type="ECO:0000256" key="4">
    <source>
        <dbReference type="ARBA" id="ARBA00023163"/>
    </source>
</evidence>
<dbReference type="InterPro" id="IPR039425">
    <property type="entry name" value="RNA_pol_sigma-70-like"/>
</dbReference>
<evidence type="ECO:0000256" key="2">
    <source>
        <dbReference type="ARBA" id="ARBA00023015"/>
    </source>
</evidence>